<evidence type="ECO:0000313" key="2">
    <source>
        <dbReference type="EMBL" id="KAF8408098.1"/>
    </source>
</evidence>
<proteinExistence type="predicted"/>
<comment type="caution">
    <text evidence="2">The sequence shown here is derived from an EMBL/GenBank/DDBJ whole genome shotgun (WGS) entry which is preliminary data.</text>
</comment>
<reference evidence="2 3" key="1">
    <citation type="submission" date="2020-04" db="EMBL/GenBank/DDBJ databases">
        <title>Plant Genome Project.</title>
        <authorList>
            <person name="Zhang R.-G."/>
        </authorList>
    </citation>
    <scope>NUCLEOTIDE SEQUENCE [LARGE SCALE GENOMIC DNA]</scope>
    <source>
        <strain evidence="2">YNK0</strain>
        <tissue evidence="2">Leaf</tissue>
    </source>
</reference>
<sequence length="87" mass="9516">MYNVNGFPITLSQELQGNLGTGEDETGSRKNPNAFHVNDQSGTVQPIGYPFSFPLNLPDAWNPNLPWGSSPCPSEMSTSYSNNDCYT</sequence>
<evidence type="ECO:0000313" key="3">
    <source>
        <dbReference type="Proteomes" id="UP000655225"/>
    </source>
</evidence>
<feature type="region of interest" description="Disordered" evidence="1">
    <location>
        <begin position="1"/>
        <end position="35"/>
    </location>
</feature>
<dbReference type="Proteomes" id="UP000655225">
    <property type="component" value="Unassembled WGS sequence"/>
</dbReference>
<gene>
    <name evidence="2" type="ORF">HHK36_007239</name>
</gene>
<keyword evidence="3" id="KW-1185">Reference proteome</keyword>
<evidence type="ECO:0000256" key="1">
    <source>
        <dbReference type="SAM" id="MobiDB-lite"/>
    </source>
</evidence>
<accession>A0A834ZN07</accession>
<protein>
    <submittedName>
        <fullName evidence="2">Uncharacterized protein</fullName>
    </submittedName>
</protein>
<name>A0A834ZN07_TETSI</name>
<dbReference type="AlphaFoldDB" id="A0A834ZN07"/>
<organism evidence="2 3">
    <name type="scientific">Tetracentron sinense</name>
    <name type="common">Spur-leaf</name>
    <dbReference type="NCBI Taxonomy" id="13715"/>
    <lineage>
        <taxon>Eukaryota</taxon>
        <taxon>Viridiplantae</taxon>
        <taxon>Streptophyta</taxon>
        <taxon>Embryophyta</taxon>
        <taxon>Tracheophyta</taxon>
        <taxon>Spermatophyta</taxon>
        <taxon>Magnoliopsida</taxon>
        <taxon>Trochodendrales</taxon>
        <taxon>Trochodendraceae</taxon>
        <taxon>Tetracentron</taxon>
    </lineage>
</organism>
<dbReference type="EMBL" id="JABCRI010000004">
    <property type="protein sequence ID" value="KAF8408098.1"/>
    <property type="molecule type" value="Genomic_DNA"/>
</dbReference>
<dbReference type="OrthoDB" id="1841925at2759"/>